<sequence length="77" mass="8915">MAEINSIKELREQLQRAMSLSKCRKCGCMAETLKTFWTELSKSKKDQDNFPDLFEPLSALLNEVENALNKMDPIEYT</sequence>
<name>A0ABT1Y4F7_9FIRM</name>
<keyword evidence="2" id="KW-1185">Reference proteome</keyword>
<gene>
    <name evidence="1" type="ORF">NVS47_09635</name>
</gene>
<comment type="caution">
    <text evidence="1">The sequence shown here is derived from an EMBL/GenBank/DDBJ whole genome shotgun (WGS) entry which is preliminary data.</text>
</comment>
<dbReference type="Proteomes" id="UP001524944">
    <property type="component" value="Unassembled WGS sequence"/>
</dbReference>
<dbReference type="RefSeq" id="WP_257913315.1">
    <property type="nucleotide sequence ID" value="NZ_JANPWE010000004.1"/>
</dbReference>
<evidence type="ECO:0000313" key="2">
    <source>
        <dbReference type="Proteomes" id="UP001524944"/>
    </source>
</evidence>
<proteinExistence type="predicted"/>
<protein>
    <submittedName>
        <fullName evidence="1">Uncharacterized protein</fullName>
    </submittedName>
</protein>
<organism evidence="1 2">
    <name type="scientific">Dehalobacterium formicoaceticum</name>
    <dbReference type="NCBI Taxonomy" id="51515"/>
    <lineage>
        <taxon>Bacteria</taxon>
        <taxon>Bacillati</taxon>
        <taxon>Bacillota</taxon>
        <taxon>Clostridia</taxon>
        <taxon>Eubacteriales</taxon>
        <taxon>Peptococcaceae</taxon>
        <taxon>Dehalobacterium</taxon>
    </lineage>
</organism>
<accession>A0ABT1Y4F7</accession>
<evidence type="ECO:0000313" key="1">
    <source>
        <dbReference type="EMBL" id="MCR6545767.1"/>
    </source>
</evidence>
<reference evidence="1 2" key="1">
    <citation type="submission" date="2022-08" db="EMBL/GenBank/DDBJ databases">
        <title>Proteogenomics of the novel Dehalobacterium formicoaceticum strain EZ94 highlights a key role of methyltransferases during anaerobic dichloromethane degradation.</title>
        <authorList>
            <person name="Wasmund K."/>
        </authorList>
    </citation>
    <scope>NUCLEOTIDE SEQUENCE [LARGE SCALE GENOMIC DNA]</scope>
    <source>
        <strain evidence="1 2">EZ94</strain>
    </source>
</reference>
<dbReference type="EMBL" id="JANPWE010000004">
    <property type="protein sequence ID" value="MCR6545767.1"/>
    <property type="molecule type" value="Genomic_DNA"/>
</dbReference>